<comment type="caution">
    <text evidence="3">The sequence shown here is derived from an EMBL/GenBank/DDBJ whole genome shotgun (WGS) entry which is preliminary data.</text>
</comment>
<dbReference type="EMBL" id="JACLAU010000002">
    <property type="protein sequence ID" value="MBC2650624.1"/>
    <property type="molecule type" value="Genomic_DNA"/>
</dbReference>
<dbReference type="Pfam" id="PF07589">
    <property type="entry name" value="PEP-CTERM"/>
    <property type="match status" value="1"/>
</dbReference>
<dbReference type="InterPro" id="IPR013424">
    <property type="entry name" value="Ice-binding_C"/>
</dbReference>
<dbReference type="Proteomes" id="UP000520156">
    <property type="component" value="Unassembled WGS sequence"/>
</dbReference>
<evidence type="ECO:0000259" key="2">
    <source>
        <dbReference type="Pfam" id="PF07589"/>
    </source>
</evidence>
<dbReference type="RefSeq" id="WP_185682045.1">
    <property type="nucleotide sequence ID" value="NZ_JACLAU010000002.1"/>
</dbReference>
<gene>
    <name evidence="3" type="ORF">H7F49_02795</name>
</gene>
<organism evidence="3 4">
    <name type="scientific">Novosphingobium aerophilum</name>
    <dbReference type="NCBI Taxonomy" id="2839843"/>
    <lineage>
        <taxon>Bacteria</taxon>
        <taxon>Pseudomonadati</taxon>
        <taxon>Pseudomonadota</taxon>
        <taxon>Alphaproteobacteria</taxon>
        <taxon>Sphingomonadales</taxon>
        <taxon>Sphingomonadaceae</taxon>
        <taxon>Novosphingobium</taxon>
    </lineage>
</organism>
<protein>
    <submittedName>
        <fullName evidence="3">PEP-CTERM sorting domain-containing protein</fullName>
    </submittedName>
</protein>
<evidence type="ECO:0000313" key="4">
    <source>
        <dbReference type="Proteomes" id="UP000520156"/>
    </source>
</evidence>
<evidence type="ECO:0000256" key="1">
    <source>
        <dbReference type="SAM" id="SignalP"/>
    </source>
</evidence>
<evidence type="ECO:0000313" key="3">
    <source>
        <dbReference type="EMBL" id="MBC2650624.1"/>
    </source>
</evidence>
<reference evidence="3 4" key="1">
    <citation type="submission" date="2020-08" db="EMBL/GenBank/DDBJ databases">
        <title>The genome sequence of Novosphingobium flavum 4Y4.</title>
        <authorList>
            <person name="Liu Y."/>
        </authorList>
    </citation>
    <scope>NUCLEOTIDE SEQUENCE [LARGE SCALE GENOMIC DNA]</scope>
    <source>
        <strain evidence="3 4">4Y4</strain>
    </source>
</reference>
<keyword evidence="1" id="KW-0732">Signal</keyword>
<feature type="domain" description="Ice-binding protein C-terminal" evidence="2">
    <location>
        <begin position="195"/>
        <end position="220"/>
    </location>
</feature>
<sequence>MLAGLLAALTLPGQAAQAAILSDGGFELQGAAVGPAGYCYMGASVAGSAVCGAGAWTGGGDGGGIQSASNSAWPGISTPQGSYYGFVQTAGFLSQVFTINSTGDYVVNWLDAGRVASGGQSGNQAYDAILTNLATNSVTTLSSHATTTAQVWTARAMNTTLTGGTSYRLTFQGKTTNDNTAFIDAVAVNAVPVSAVPEPSSWGLMVVGFCTLAFVMRRRRALHALSGSAASPLAA</sequence>
<dbReference type="NCBIfam" id="TIGR02595">
    <property type="entry name" value="PEP_CTERM"/>
    <property type="match status" value="1"/>
</dbReference>
<keyword evidence="4" id="KW-1185">Reference proteome</keyword>
<feature type="chain" id="PRO_5030518337" evidence="1">
    <location>
        <begin position="19"/>
        <end position="235"/>
    </location>
</feature>
<proteinExistence type="predicted"/>
<accession>A0A7X1F5S6</accession>
<feature type="signal peptide" evidence="1">
    <location>
        <begin position="1"/>
        <end position="18"/>
    </location>
</feature>
<dbReference type="AlphaFoldDB" id="A0A7X1F5S6"/>
<name>A0A7X1F5S6_9SPHN</name>